<dbReference type="PANTHER" id="PTHR31970">
    <property type="match status" value="1"/>
</dbReference>
<protein>
    <submittedName>
        <fullName evidence="2">Uncharacterized protein</fullName>
    </submittedName>
</protein>
<feature type="transmembrane region" description="Helical" evidence="1">
    <location>
        <begin position="62"/>
        <end position="84"/>
    </location>
</feature>
<keyword evidence="1" id="KW-1133">Transmembrane helix</keyword>
<reference evidence="2 3" key="1">
    <citation type="journal article" date="2023" name="BMC Biotechnol.">
        <title>Vitis rotundifolia cv Carlos genome sequencing.</title>
        <authorList>
            <person name="Huff M."/>
            <person name="Hulse-Kemp A."/>
            <person name="Scheffler B."/>
            <person name="Youngblood R."/>
            <person name="Simpson S."/>
            <person name="Babiker E."/>
            <person name="Staton M."/>
        </authorList>
    </citation>
    <scope>NUCLEOTIDE SEQUENCE [LARGE SCALE GENOMIC DNA]</scope>
    <source>
        <tissue evidence="2">Leaf</tissue>
    </source>
</reference>
<accession>A0AA38ZXP2</accession>
<dbReference type="Proteomes" id="UP001168098">
    <property type="component" value="Unassembled WGS sequence"/>
</dbReference>
<dbReference type="EMBL" id="JARBHA010000007">
    <property type="protein sequence ID" value="KAJ9697230.1"/>
    <property type="molecule type" value="Genomic_DNA"/>
</dbReference>
<name>A0AA38ZXP2_VITRO</name>
<gene>
    <name evidence="2" type="ORF">PVL29_009143</name>
</gene>
<sequence>MADDTPSTTTTTPLLHPSRRWFSSLRLKTTLFAELGGSVGDLGTYIPIILTLTLVNHLDLSITLIFTALYNISIDFLFGIPMPVQPMKSITVVAISDPLLSLPQITAAGLSTAATLFIFGATSLMSLLYRFIPHPCHPRRPALPRLRLCLLRHQIHLLQLGLFHRKIRPPRNWLGLDRFALALFSILFLVLVIGSGDFGDEVIPLGVHEEENDSVNRFCHRMRRRLRIMSSIPTALIIFILGLVLCFIRDPSIVKDLRFGPSRIHLWEDWKIGFFL</sequence>
<dbReference type="AlphaFoldDB" id="A0AA38ZXP2"/>
<organism evidence="2 3">
    <name type="scientific">Vitis rotundifolia</name>
    <name type="common">Muscadine grape</name>
    <dbReference type="NCBI Taxonomy" id="103349"/>
    <lineage>
        <taxon>Eukaryota</taxon>
        <taxon>Viridiplantae</taxon>
        <taxon>Streptophyta</taxon>
        <taxon>Embryophyta</taxon>
        <taxon>Tracheophyta</taxon>
        <taxon>Spermatophyta</taxon>
        <taxon>Magnoliopsida</taxon>
        <taxon>eudicotyledons</taxon>
        <taxon>Gunneridae</taxon>
        <taxon>Pentapetalae</taxon>
        <taxon>rosids</taxon>
        <taxon>Vitales</taxon>
        <taxon>Vitaceae</taxon>
        <taxon>Viteae</taxon>
        <taxon>Vitis</taxon>
    </lineage>
</organism>
<feature type="transmembrane region" description="Helical" evidence="1">
    <location>
        <begin position="104"/>
        <end position="129"/>
    </location>
</feature>
<dbReference type="InterPro" id="IPR031563">
    <property type="entry name" value="MOT1/MOT2"/>
</dbReference>
<dbReference type="PANTHER" id="PTHR31970:SF9">
    <property type="entry name" value="MOLYBDATE TRANSPORTER 2"/>
    <property type="match status" value="1"/>
</dbReference>
<dbReference type="GO" id="GO:0015098">
    <property type="term" value="F:molybdate ion transmembrane transporter activity"/>
    <property type="evidence" value="ECO:0007669"/>
    <property type="project" value="InterPro"/>
</dbReference>
<evidence type="ECO:0000256" key="1">
    <source>
        <dbReference type="SAM" id="Phobius"/>
    </source>
</evidence>
<feature type="transmembrane region" description="Helical" evidence="1">
    <location>
        <begin position="175"/>
        <end position="194"/>
    </location>
</feature>
<dbReference type="Pfam" id="PF16983">
    <property type="entry name" value="MFS_MOT1"/>
    <property type="match status" value="1"/>
</dbReference>
<proteinExistence type="predicted"/>
<feature type="transmembrane region" description="Helical" evidence="1">
    <location>
        <begin position="31"/>
        <end position="55"/>
    </location>
</feature>
<evidence type="ECO:0000313" key="3">
    <source>
        <dbReference type="Proteomes" id="UP001168098"/>
    </source>
</evidence>
<feature type="transmembrane region" description="Helical" evidence="1">
    <location>
        <begin position="228"/>
        <end position="248"/>
    </location>
</feature>
<comment type="caution">
    <text evidence="2">The sequence shown here is derived from an EMBL/GenBank/DDBJ whole genome shotgun (WGS) entry which is preliminary data.</text>
</comment>
<keyword evidence="1" id="KW-0472">Membrane</keyword>
<keyword evidence="1" id="KW-0812">Transmembrane</keyword>
<keyword evidence="3" id="KW-1185">Reference proteome</keyword>
<evidence type="ECO:0000313" key="2">
    <source>
        <dbReference type="EMBL" id="KAJ9697230.1"/>
    </source>
</evidence>